<dbReference type="PROSITE" id="PS51349">
    <property type="entry name" value="FMN_HYDROXY_ACID_DH_2"/>
    <property type="match status" value="1"/>
</dbReference>
<evidence type="ECO:0000313" key="6">
    <source>
        <dbReference type="Proteomes" id="UP001285908"/>
    </source>
</evidence>
<feature type="region of interest" description="Disordered" evidence="3">
    <location>
        <begin position="205"/>
        <end position="224"/>
    </location>
</feature>
<sequence>MDEINPLPGNYHQALKLIDEAHAQDPRSVERKSGSVPFELDYAQHMTRWLAVREPRASPVLQLACRAQHFRRWEIPRSSYPMTRPGYLTWRAKLKSQAAKQVAELLADASIQPPLSQEEIDRVAALVRKEDLKTDSDTQVLEDVACLVFLDEQFEDFEKRPDIDEEKMVGILRKTWGKMSPSGHALALQMHLSERAKILIEKALGDKPSPLLPPPPPPHPPLNPRLPLRRRFIFPPKTHAFVTSAATDCHTHRSNSHTYSLITLRPRILRDVSRVSISTRILGHPVSSPIFAAATSLGTTVHPEGEKAIGKACKRLGVGMTVSTSASFSVGEIARVVKDCETVTEAEEEEKAIPPLWFQLYVDKDRSKSEKLLKLAVEAGVKAVFLTVDAPVPGKREADERISAEEAVGLSSGVPMTGEKAENDKSGGGLGRITGKFLDASVSWGDIAWLRRCLPEEVKIVLKGVQTATDAVRAMEAGVEGIVVSNHGGRSLDTAPATILVLLELQRCCPQVFDKMEVLIDGGVTRGTDVFKALCLGASGVGIGRGILYGLGYGEEGVRRYVQILNDELETTMKMCGITSLDEVHPGLLNTRAVDHLVPETVEEEHPYAKWRPSMRKKVI</sequence>
<evidence type="ECO:0000256" key="1">
    <source>
        <dbReference type="ARBA" id="ARBA00001917"/>
    </source>
</evidence>
<keyword evidence="2" id="KW-0560">Oxidoreductase</keyword>
<dbReference type="InterPro" id="IPR025255">
    <property type="entry name" value="DUF4202"/>
</dbReference>
<keyword evidence="6" id="KW-1185">Reference proteome</keyword>
<accession>A0AAJ0MV52</accession>
<dbReference type="CDD" id="cd02922">
    <property type="entry name" value="FCB2_FMN"/>
    <property type="match status" value="1"/>
</dbReference>
<dbReference type="EMBL" id="JAULSX010000001">
    <property type="protein sequence ID" value="KAK3499373.1"/>
    <property type="molecule type" value="Genomic_DNA"/>
</dbReference>
<comment type="caution">
    <text evidence="5">The sequence shown here is derived from an EMBL/GenBank/DDBJ whole genome shotgun (WGS) entry which is preliminary data.</text>
</comment>
<dbReference type="SUPFAM" id="SSF51395">
    <property type="entry name" value="FMN-linked oxidoreductases"/>
    <property type="match status" value="1"/>
</dbReference>
<dbReference type="Pfam" id="PF01070">
    <property type="entry name" value="FMN_dh"/>
    <property type="match status" value="1"/>
</dbReference>
<proteinExistence type="predicted"/>
<evidence type="ECO:0000259" key="4">
    <source>
        <dbReference type="PROSITE" id="PS51349"/>
    </source>
</evidence>
<dbReference type="InterPro" id="IPR000262">
    <property type="entry name" value="FMN-dep_DH"/>
</dbReference>
<feature type="compositionally biased region" description="Pro residues" evidence="3">
    <location>
        <begin position="210"/>
        <end position="224"/>
    </location>
</feature>
<feature type="domain" description="FMN hydroxy acid dehydrogenase" evidence="4">
    <location>
        <begin position="215"/>
        <end position="594"/>
    </location>
</feature>
<dbReference type="RefSeq" id="XP_062697006.1">
    <property type="nucleotide sequence ID" value="XM_062841081.1"/>
</dbReference>
<gene>
    <name evidence="5" type="ORF">B0T23DRAFT_450179</name>
</gene>
<comment type="cofactor">
    <cofactor evidence="1">
        <name>FMN</name>
        <dbReference type="ChEBI" id="CHEBI:58210"/>
    </cofactor>
</comment>
<dbReference type="PANTHER" id="PTHR10578:SF104">
    <property type="entry name" value="CYTOCHROME B2, MITOCHONDRIAL-RELATED"/>
    <property type="match status" value="1"/>
</dbReference>
<dbReference type="Pfam" id="PF13875">
    <property type="entry name" value="DUF4202"/>
    <property type="match status" value="1"/>
</dbReference>
<reference evidence="5 6" key="1">
    <citation type="journal article" date="2023" name="Mol. Phylogenet. Evol.">
        <title>Genome-scale phylogeny and comparative genomics of the fungal order Sordariales.</title>
        <authorList>
            <person name="Hensen N."/>
            <person name="Bonometti L."/>
            <person name="Westerberg I."/>
            <person name="Brannstrom I.O."/>
            <person name="Guillou S."/>
            <person name="Cros-Aarteil S."/>
            <person name="Calhoun S."/>
            <person name="Haridas S."/>
            <person name="Kuo A."/>
            <person name="Mondo S."/>
            <person name="Pangilinan J."/>
            <person name="Riley R."/>
            <person name="LaButti K."/>
            <person name="Andreopoulos B."/>
            <person name="Lipzen A."/>
            <person name="Chen C."/>
            <person name="Yan M."/>
            <person name="Daum C."/>
            <person name="Ng V."/>
            <person name="Clum A."/>
            <person name="Steindorff A."/>
            <person name="Ohm R.A."/>
            <person name="Martin F."/>
            <person name="Silar P."/>
            <person name="Natvig D.O."/>
            <person name="Lalanne C."/>
            <person name="Gautier V."/>
            <person name="Ament-Velasquez S.L."/>
            <person name="Kruys A."/>
            <person name="Hutchinson M.I."/>
            <person name="Powell A.J."/>
            <person name="Barry K."/>
            <person name="Miller A.N."/>
            <person name="Grigoriev I.V."/>
            <person name="Debuchy R."/>
            <person name="Gladieux P."/>
            <person name="Hiltunen Thoren M."/>
            <person name="Johannesson H."/>
        </authorList>
    </citation>
    <scope>NUCLEOTIDE SEQUENCE [LARGE SCALE GENOMIC DNA]</scope>
    <source>
        <strain evidence="5 6">FGSC 10403</strain>
    </source>
</reference>
<evidence type="ECO:0000256" key="2">
    <source>
        <dbReference type="ARBA" id="ARBA00023002"/>
    </source>
</evidence>
<dbReference type="AlphaFoldDB" id="A0AAJ0MV52"/>
<organism evidence="5 6">
    <name type="scientific">Neurospora hispaniola</name>
    <dbReference type="NCBI Taxonomy" id="588809"/>
    <lineage>
        <taxon>Eukaryota</taxon>
        <taxon>Fungi</taxon>
        <taxon>Dikarya</taxon>
        <taxon>Ascomycota</taxon>
        <taxon>Pezizomycotina</taxon>
        <taxon>Sordariomycetes</taxon>
        <taxon>Sordariomycetidae</taxon>
        <taxon>Sordariales</taxon>
        <taxon>Sordariaceae</taxon>
        <taxon>Neurospora</taxon>
    </lineage>
</organism>
<dbReference type="PANTHER" id="PTHR10578">
    <property type="entry name" value="S -2-HYDROXY-ACID OXIDASE-RELATED"/>
    <property type="match status" value="1"/>
</dbReference>
<dbReference type="GeneID" id="87878703"/>
<evidence type="ECO:0000256" key="3">
    <source>
        <dbReference type="SAM" id="MobiDB-lite"/>
    </source>
</evidence>
<dbReference type="InterPro" id="IPR013785">
    <property type="entry name" value="Aldolase_TIM"/>
</dbReference>
<dbReference type="InterPro" id="IPR037458">
    <property type="entry name" value="L-MDH/L-LDH_FMN-bd"/>
</dbReference>
<name>A0AAJ0MV52_9PEZI</name>
<dbReference type="InterPro" id="IPR037396">
    <property type="entry name" value="FMN_HAD"/>
</dbReference>
<dbReference type="Gene3D" id="3.20.20.70">
    <property type="entry name" value="Aldolase class I"/>
    <property type="match status" value="1"/>
</dbReference>
<evidence type="ECO:0000313" key="5">
    <source>
        <dbReference type="EMBL" id="KAK3499373.1"/>
    </source>
</evidence>
<protein>
    <submittedName>
        <fullName evidence="5">Cytochrome b2</fullName>
    </submittedName>
</protein>
<dbReference type="Proteomes" id="UP001285908">
    <property type="component" value="Unassembled WGS sequence"/>
</dbReference>
<dbReference type="GO" id="GO:0016491">
    <property type="term" value="F:oxidoreductase activity"/>
    <property type="evidence" value="ECO:0007669"/>
    <property type="project" value="UniProtKB-KW"/>
</dbReference>